<keyword evidence="7" id="KW-0406">Ion transport</keyword>
<comment type="caution">
    <text evidence="10">The sequence shown here is derived from an EMBL/GenBank/DDBJ whole genome shotgun (WGS) entry which is preliminary data.</text>
</comment>
<dbReference type="SMART" id="SM00382">
    <property type="entry name" value="AAA"/>
    <property type="match status" value="1"/>
</dbReference>
<keyword evidence="11" id="KW-1185">Reference proteome</keyword>
<evidence type="ECO:0000256" key="3">
    <source>
        <dbReference type="ARBA" id="ARBA00022496"/>
    </source>
</evidence>
<evidence type="ECO:0000256" key="6">
    <source>
        <dbReference type="ARBA" id="ARBA00023004"/>
    </source>
</evidence>
<dbReference type="InterPro" id="IPR015853">
    <property type="entry name" value="ABC_transpr_FbpC"/>
</dbReference>
<dbReference type="PROSITE" id="PS00211">
    <property type="entry name" value="ABC_TRANSPORTER_1"/>
    <property type="match status" value="1"/>
</dbReference>
<dbReference type="EMBL" id="BAAAGS010000060">
    <property type="protein sequence ID" value="GAA0553215.1"/>
    <property type="molecule type" value="Genomic_DNA"/>
</dbReference>
<dbReference type="PANTHER" id="PTHR42781">
    <property type="entry name" value="SPERMIDINE/PUTRESCINE IMPORT ATP-BINDING PROTEIN POTA"/>
    <property type="match status" value="1"/>
</dbReference>
<evidence type="ECO:0000256" key="4">
    <source>
        <dbReference type="ARBA" id="ARBA00022741"/>
    </source>
</evidence>
<dbReference type="PROSITE" id="PS50893">
    <property type="entry name" value="ABC_TRANSPORTER_2"/>
    <property type="match status" value="1"/>
</dbReference>
<dbReference type="InterPro" id="IPR050093">
    <property type="entry name" value="ABC_SmlMolc_Importer"/>
</dbReference>
<dbReference type="PANTHER" id="PTHR42781:SF4">
    <property type="entry name" value="SPERMIDINE_PUTRESCINE IMPORT ATP-BINDING PROTEIN POTA"/>
    <property type="match status" value="1"/>
</dbReference>
<keyword evidence="6" id="KW-0408">Iron</keyword>
<sequence length="376" mass="39689">MRVGVEALELTYGEHRAVKNLDLTIPDGSSVVLLGQSGCGKTSTMRCIAGLESPSGGRITIGERTVYDGASGMSVPSHKRNVGMVFQSYAVWPHMTVLDNVAFPLKMKGAGRAEARRKAVGVLDVVGLGHLGERGASMLSGGQMQRVALARSMAMEPAVLLLDEPLSNLDARLRDELRVELRRIQVERGLTSLYVTHDQQEALSLADRIAIMQGGRITQLGTPEQIYAAPASASIASFLGVTNVFEVEKCEGNRVLLAGHGQELVVDDIGAGGAGSRFACIRPEHVRVDPGTPGETDPPSVNRLHGTVEVAVFQGASIRCTVRTGAGLAVEAICPPPTTGTLTAGTEVSLRIEAPAVRLLPEHVADAQEPQEVVAA</sequence>
<dbReference type="CDD" id="cd03259">
    <property type="entry name" value="ABC_Carb_Solutes_like"/>
    <property type="match status" value="1"/>
</dbReference>
<evidence type="ECO:0000256" key="7">
    <source>
        <dbReference type="ARBA" id="ARBA00023065"/>
    </source>
</evidence>
<protein>
    <submittedName>
        <fullName evidence="10">ABC transporter ATP-binding protein</fullName>
    </submittedName>
</protein>
<dbReference type="Gene3D" id="3.40.50.300">
    <property type="entry name" value="P-loop containing nucleotide triphosphate hydrolases"/>
    <property type="match status" value="1"/>
</dbReference>
<dbReference type="InterPro" id="IPR027417">
    <property type="entry name" value="P-loop_NTPase"/>
</dbReference>
<keyword evidence="4" id="KW-0547">Nucleotide-binding</keyword>
<name>A0ABN1DVC1_SACER</name>
<gene>
    <name evidence="10" type="ORF">GCM10009533_59100</name>
</gene>
<dbReference type="Proteomes" id="UP001500729">
    <property type="component" value="Unassembled WGS sequence"/>
</dbReference>
<evidence type="ECO:0000256" key="1">
    <source>
        <dbReference type="ARBA" id="ARBA00022448"/>
    </source>
</evidence>
<organism evidence="10 11">
    <name type="scientific">Saccharopolyspora erythraea</name>
    <name type="common">Streptomyces erythraeus</name>
    <dbReference type="NCBI Taxonomy" id="1836"/>
    <lineage>
        <taxon>Bacteria</taxon>
        <taxon>Bacillati</taxon>
        <taxon>Actinomycetota</taxon>
        <taxon>Actinomycetes</taxon>
        <taxon>Pseudonocardiales</taxon>
        <taxon>Pseudonocardiaceae</taxon>
        <taxon>Saccharopolyspora</taxon>
    </lineage>
</organism>
<feature type="domain" description="ABC transporter" evidence="9">
    <location>
        <begin position="3"/>
        <end position="239"/>
    </location>
</feature>
<accession>A0ABN1DVC1</accession>
<dbReference type="InterPro" id="IPR017871">
    <property type="entry name" value="ABC_transporter-like_CS"/>
</dbReference>
<dbReference type="InterPro" id="IPR003439">
    <property type="entry name" value="ABC_transporter-like_ATP-bd"/>
</dbReference>
<dbReference type="InterPro" id="IPR003593">
    <property type="entry name" value="AAA+_ATPase"/>
</dbReference>
<dbReference type="SUPFAM" id="SSF50331">
    <property type="entry name" value="MOP-like"/>
    <property type="match status" value="1"/>
</dbReference>
<keyword evidence="8" id="KW-0472">Membrane</keyword>
<evidence type="ECO:0000256" key="8">
    <source>
        <dbReference type="ARBA" id="ARBA00023136"/>
    </source>
</evidence>
<dbReference type="InterPro" id="IPR013611">
    <property type="entry name" value="Transp-assoc_OB_typ2"/>
</dbReference>
<dbReference type="SUPFAM" id="SSF52540">
    <property type="entry name" value="P-loop containing nucleoside triphosphate hydrolases"/>
    <property type="match status" value="1"/>
</dbReference>
<evidence type="ECO:0000259" key="9">
    <source>
        <dbReference type="PROSITE" id="PS50893"/>
    </source>
</evidence>
<keyword evidence="1" id="KW-0813">Transport</keyword>
<keyword evidence="5 10" id="KW-0067">ATP-binding</keyword>
<keyword evidence="2" id="KW-1003">Cell membrane</keyword>
<dbReference type="RefSeq" id="WP_009949950.1">
    <property type="nucleotide sequence ID" value="NZ_BAAAGS010000060.1"/>
</dbReference>
<proteinExistence type="predicted"/>
<evidence type="ECO:0000313" key="11">
    <source>
        <dbReference type="Proteomes" id="UP001500729"/>
    </source>
</evidence>
<dbReference type="InterPro" id="IPR008995">
    <property type="entry name" value="Mo/tungstate-bd_C_term_dom"/>
</dbReference>
<reference evidence="10 11" key="1">
    <citation type="journal article" date="2019" name="Int. J. Syst. Evol. Microbiol.">
        <title>The Global Catalogue of Microorganisms (GCM) 10K type strain sequencing project: providing services to taxonomists for standard genome sequencing and annotation.</title>
        <authorList>
            <consortium name="The Broad Institute Genomics Platform"/>
            <consortium name="The Broad Institute Genome Sequencing Center for Infectious Disease"/>
            <person name="Wu L."/>
            <person name="Ma J."/>
        </authorList>
    </citation>
    <scope>NUCLEOTIDE SEQUENCE [LARGE SCALE GENOMIC DNA]</scope>
    <source>
        <strain evidence="10 11">JCM 10303</strain>
    </source>
</reference>
<dbReference type="Pfam" id="PF00005">
    <property type="entry name" value="ABC_tran"/>
    <property type="match status" value="1"/>
</dbReference>
<evidence type="ECO:0000256" key="5">
    <source>
        <dbReference type="ARBA" id="ARBA00022840"/>
    </source>
</evidence>
<dbReference type="Pfam" id="PF08402">
    <property type="entry name" value="TOBE_2"/>
    <property type="match status" value="1"/>
</dbReference>
<evidence type="ECO:0000256" key="2">
    <source>
        <dbReference type="ARBA" id="ARBA00022475"/>
    </source>
</evidence>
<evidence type="ECO:0000313" key="10">
    <source>
        <dbReference type="EMBL" id="GAA0553215.1"/>
    </source>
</evidence>
<dbReference type="GO" id="GO:0005524">
    <property type="term" value="F:ATP binding"/>
    <property type="evidence" value="ECO:0007669"/>
    <property type="project" value="UniProtKB-KW"/>
</dbReference>
<keyword evidence="3" id="KW-0410">Iron transport</keyword>